<comment type="caution">
    <text evidence="8">The sequence shown here is derived from an EMBL/GenBank/DDBJ whole genome shotgun (WGS) entry which is preliminary data.</text>
</comment>
<keyword evidence="4 7" id="KW-1133">Transmembrane helix</keyword>
<organism evidence="8 9">
    <name type="scientific">Trichonephila inaurata madagascariensis</name>
    <dbReference type="NCBI Taxonomy" id="2747483"/>
    <lineage>
        <taxon>Eukaryota</taxon>
        <taxon>Metazoa</taxon>
        <taxon>Ecdysozoa</taxon>
        <taxon>Arthropoda</taxon>
        <taxon>Chelicerata</taxon>
        <taxon>Arachnida</taxon>
        <taxon>Araneae</taxon>
        <taxon>Araneomorphae</taxon>
        <taxon>Entelegynae</taxon>
        <taxon>Araneoidea</taxon>
        <taxon>Nephilidae</taxon>
        <taxon>Trichonephila</taxon>
        <taxon>Trichonephila inaurata</taxon>
    </lineage>
</organism>
<evidence type="ECO:0000256" key="7">
    <source>
        <dbReference type="SAM" id="Phobius"/>
    </source>
</evidence>
<evidence type="ECO:0000256" key="5">
    <source>
        <dbReference type="ARBA" id="ARBA00023054"/>
    </source>
</evidence>
<sequence length="88" mass="10540">MSIMKEIEKKEAVLRLQLHKLELLQSKLDRVVIPEDRCAFEKEINNIKDYLIQIDKELKVLHQKNRKMFLFALAIFIIVILIIIFFKS</sequence>
<accession>A0A8X7BZ58</accession>
<dbReference type="PANTHER" id="PTHR31759">
    <property type="entry name" value="COILED-COIL DOMAIN-CONTAINING PROTEIN 167"/>
    <property type="match status" value="1"/>
</dbReference>
<feature type="transmembrane region" description="Helical" evidence="7">
    <location>
        <begin position="68"/>
        <end position="86"/>
    </location>
</feature>
<keyword evidence="3 7" id="KW-0812">Transmembrane</keyword>
<dbReference type="OrthoDB" id="6435278at2759"/>
<gene>
    <name evidence="8" type="ORF">TNIN_423511</name>
</gene>
<name>A0A8X7BZ58_9ARAC</name>
<comment type="subcellular location">
    <subcellularLocation>
        <location evidence="1">Membrane</location>
        <topology evidence="1">Single-pass membrane protein</topology>
    </subcellularLocation>
</comment>
<evidence type="ECO:0000256" key="1">
    <source>
        <dbReference type="ARBA" id="ARBA00004167"/>
    </source>
</evidence>
<protein>
    <recommendedName>
        <fullName evidence="2">Coiled-coil domain-containing protein 167</fullName>
    </recommendedName>
</protein>
<evidence type="ECO:0000256" key="3">
    <source>
        <dbReference type="ARBA" id="ARBA00022692"/>
    </source>
</evidence>
<evidence type="ECO:0000256" key="4">
    <source>
        <dbReference type="ARBA" id="ARBA00022989"/>
    </source>
</evidence>
<evidence type="ECO:0000256" key="6">
    <source>
        <dbReference type="ARBA" id="ARBA00023136"/>
    </source>
</evidence>
<keyword evidence="9" id="KW-1185">Reference proteome</keyword>
<proteinExistence type="predicted"/>
<evidence type="ECO:0000256" key="2">
    <source>
        <dbReference type="ARBA" id="ARBA00022350"/>
    </source>
</evidence>
<reference evidence="8" key="1">
    <citation type="submission" date="2020-08" db="EMBL/GenBank/DDBJ databases">
        <title>Multicomponent nature underlies the extraordinary mechanical properties of spider dragline silk.</title>
        <authorList>
            <person name="Kono N."/>
            <person name="Nakamura H."/>
            <person name="Mori M."/>
            <person name="Yoshida Y."/>
            <person name="Ohtoshi R."/>
            <person name="Malay A.D."/>
            <person name="Moran D.A.P."/>
            <person name="Tomita M."/>
            <person name="Numata K."/>
            <person name="Arakawa K."/>
        </authorList>
    </citation>
    <scope>NUCLEOTIDE SEQUENCE</scope>
</reference>
<dbReference type="GO" id="GO:0016020">
    <property type="term" value="C:membrane"/>
    <property type="evidence" value="ECO:0007669"/>
    <property type="project" value="UniProtKB-SubCell"/>
</dbReference>
<dbReference type="PANTHER" id="PTHR31759:SF1">
    <property type="entry name" value="COILED-COIL DOMAIN-CONTAINING PROTEIN 167"/>
    <property type="match status" value="1"/>
</dbReference>
<keyword evidence="6 7" id="KW-0472">Membrane</keyword>
<dbReference type="EMBL" id="BMAV01007565">
    <property type="protein sequence ID" value="GFY50581.1"/>
    <property type="molecule type" value="Genomic_DNA"/>
</dbReference>
<dbReference type="Pfam" id="PF15188">
    <property type="entry name" value="CCDC-167"/>
    <property type="match status" value="1"/>
</dbReference>
<dbReference type="Proteomes" id="UP000886998">
    <property type="component" value="Unassembled WGS sequence"/>
</dbReference>
<evidence type="ECO:0000313" key="9">
    <source>
        <dbReference type="Proteomes" id="UP000886998"/>
    </source>
</evidence>
<dbReference type="AlphaFoldDB" id="A0A8X7BZ58"/>
<dbReference type="InterPro" id="IPR028194">
    <property type="entry name" value="CC167"/>
</dbReference>
<evidence type="ECO:0000313" key="8">
    <source>
        <dbReference type="EMBL" id="GFY50581.1"/>
    </source>
</evidence>
<keyword evidence="5" id="KW-0175">Coiled coil</keyword>